<name>A0ABV2EFN4_9CAUL</name>
<dbReference type="PANTHER" id="PTHR31885">
    <property type="entry name" value="GH04784P"/>
    <property type="match status" value="1"/>
</dbReference>
<feature type="transmembrane region" description="Helical" evidence="6">
    <location>
        <begin position="107"/>
        <end position="127"/>
    </location>
</feature>
<keyword evidence="5 6" id="KW-0472">Membrane</keyword>
<feature type="transmembrane region" description="Helical" evidence="6">
    <location>
        <begin position="82"/>
        <end position="100"/>
    </location>
</feature>
<evidence type="ECO:0000256" key="2">
    <source>
        <dbReference type="ARBA" id="ARBA00007375"/>
    </source>
</evidence>
<protein>
    <submittedName>
        <fullName evidence="7">Membrane protein YhhN</fullName>
    </submittedName>
</protein>
<feature type="transmembrane region" description="Helical" evidence="6">
    <location>
        <begin position="133"/>
        <end position="153"/>
    </location>
</feature>
<dbReference type="RefSeq" id="WP_331931055.1">
    <property type="nucleotide sequence ID" value="NZ_JBEPLU010000001.1"/>
</dbReference>
<comment type="subcellular location">
    <subcellularLocation>
        <location evidence="1">Membrane</location>
        <topology evidence="1">Multi-pass membrane protein</topology>
    </subcellularLocation>
</comment>
<dbReference type="PANTHER" id="PTHR31885:SF6">
    <property type="entry name" value="GH04784P"/>
    <property type="match status" value="1"/>
</dbReference>
<feature type="transmembrane region" description="Helical" evidence="6">
    <location>
        <begin position="7"/>
        <end position="25"/>
    </location>
</feature>
<proteinExistence type="inferred from homology"/>
<comment type="caution">
    <text evidence="7">The sequence shown here is derived from an EMBL/GenBank/DDBJ whole genome shotgun (WGS) entry which is preliminary data.</text>
</comment>
<evidence type="ECO:0000256" key="1">
    <source>
        <dbReference type="ARBA" id="ARBA00004141"/>
    </source>
</evidence>
<organism evidence="7 8">
    <name type="scientific">Phenylobacterium koreense</name>
    <dbReference type="NCBI Taxonomy" id="266125"/>
    <lineage>
        <taxon>Bacteria</taxon>
        <taxon>Pseudomonadati</taxon>
        <taxon>Pseudomonadota</taxon>
        <taxon>Alphaproteobacteria</taxon>
        <taxon>Caulobacterales</taxon>
        <taxon>Caulobacteraceae</taxon>
        <taxon>Phenylobacterium</taxon>
    </lineage>
</organism>
<feature type="transmembrane region" description="Helical" evidence="6">
    <location>
        <begin position="31"/>
        <end position="52"/>
    </location>
</feature>
<feature type="transmembrane region" description="Helical" evidence="6">
    <location>
        <begin position="185"/>
        <end position="208"/>
    </location>
</feature>
<evidence type="ECO:0000313" key="7">
    <source>
        <dbReference type="EMBL" id="MET3525843.1"/>
    </source>
</evidence>
<evidence type="ECO:0000256" key="5">
    <source>
        <dbReference type="ARBA" id="ARBA00023136"/>
    </source>
</evidence>
<keyword evidence="3 6" id="KW-0812">Transmembrane</keyword>
<evidence type="ECO:0000256" key="3">
    <source>
        <dbReference type="ARBA" id="ARBA00022692"/>
    </source>
</evidence>
<evidence type="ECO:0000256" key="4">
    <source>
        <dbReference type="ARBA" id="ARBA00022989"/>
    </source>
</evidence>
<dbReference type="Proteomes" id="UP001549110">
    <property type="component" value="Unassembled WGS sequence"/>
</dbReference>
<evidence type="ECO:0000313" key="8">
    <source>
        <dbReference type="Proteomes" id="UP001549110"/>
    </source>
</evidence>
<dbReference type="Pfam" id="PF07947">
    <property type="entry name" value="YhhN"/>
    <property type="match status" value="1"/>
</dbReference>
<dbReference type="EMBL" id="JBEPLU010000001">
    <property type="protein sequence ID" value="MET3525843.1"/>
    <property type="molecule type" value="Genomic_DNA"/>
</dbReference>
<keyword evidence="4 6" id="KW-1133">Transmembrane helix</keyword>
<accession>A0ABV2EFN4</accession>
<feature type="transmembrane region" description="Helical" evidence="6">
    <location>
        <begin position="160"/>
        <end position="179"/>
    </location>
</feature>
<comment type="similarity">
    <text evidence="2">Belongs to the TMEM86 family.</text>
</comment>
<sequence length="217" mass="22941">MERKSPAAWLVLAASVAAGVSYWIARDLALTPTLAVAWKGAGVALLPLYAGLKARNLDGWLICLVMALGALGDVLLETSGLTVGALAFLAGHLVAIGLYLKNRAHRLGGRAWAFLIVPAAVAIAYLLPTDRAMAPGVALYTLGLSLMAACALISRFPLALTGLGALMFVLSDLLIFARAGPWAQAAWIGLAIWGLYYFGQLLICTGVVRTLQRDRRL</sequence>
<reference evidence="7 8" key="1">
    <citation type="submission" date="2024-06" db="EMBL/GenBank/DDBJ databases">
        <title>Genomic Encyclopedia of Type Strains, Phase IV (KMG-IV): sequencing the most valuable type-strain genomes for metagenomic binning, comparative biology and taxonomic classification.</title>
        <authorList>
            <person name="Goeker M."/>
        </authorList>
    </citation>
    <scope>NUCLEOTIDE SEQUENCE [LARGE SCALE GENOMIC DNA]</scope>
    <source>
        <strain evidence="7 8">DSM 17809</strain>
    </source>
</reference>
<evidence type="ECO:0000256" key="6">
    <source>
        <dbReference type="SAM" id="Phobius"/>
    </source>
</evidence>
<feature type="transmembrane region" description="Helical" evidence="6">
    <location>
        <begin position="59"/>
        <end position="76"/>
    </location>
</feature>
<dbReference type="InterPro" id="IPR012506">
    <property type="entry name" value="TMEM86B-like"/>
</dbReference>
<keyword evidence="8" id="KW-1185">Reference proteome</keyword>
<gene>
    <name evidence="7" type="ORF">ABID41_000938</name>
</gene>